<organism evidence="5">
    <name type="scientific">Gracilinema caldarium</name>
    <dbReference type="NCBI Taxonomy" id="215591"/>
    <lineage>
        <taxon>Bacteria</taxon>
        <taxon>Pseudomonadati</taxon>
        <taxon>Spirochaetota</taxon>
        <taxon>Spirochaetia</taxon>
        <taxon>Spirochaetales</taxon>
        <taxon>Breznakiellaceae</taxon>
        <taxon>Gracilinema</taxon>
    </lineage>
</organism>
<reference evidence="5" key="1">
    <citation type="journal article" date="2020" name="mSystems">
        <title>Genome- and Community-Level Interaction Insights into Carbon Utilization and Element Cycling Functions of Hydrothermarchaeota in Hydrothermal Sediment.</title>
        <authorList>
            <person name="Zhou Z."/>
            <person name="Liu Y."/>
            <person name="Xu W."/>
            <person name="Pan J."/>
            <person name="Luo Z.H."/>
            <person name="Li M."/>
        </authorList>
    </citation>
    <scope>NUCLEOTIDE SEQUENCE [LARGE SCALE GENOMIC DNA]</scope>
    <source>
        <strain evidence="5">SpSt-503</strain>
    </source>
</reference>
<dbReference type="InterPro" id="IPR000843">
    <property type="entry name" value="HTH_LacI"/>
</dbReference>
<dbReference type="AlphaFoldDB" id="A0A7C3IJN4"/>
<dbReference type="InterPro" id="IPR028082">
    <property type="entry name" value="Peripla_BP_I"/>
</dbReference>
<dbReference type="Gene3D" id="1.10.260.40">
    <property type="entry name" value="lambda repressor-like DNA-binding domains"/>
    <property type="match status" value="1"/>
</dbReference>
<evidence type="ECO:0000256" key="3">
    <source>
        <dbReference type="ARBA" id="ARBA00023163"/>
    </source>
</evidence>
<name>A0A7C3IJN4_9SPIR</name>
<accession>A0A7C3IJN4</accession>
<evidence type="ECO:0000259" key="4">
    <source>
        <dbReference type="PROSITE" id="PS50932"/>
    </source>
</evidence>
<feature type="domain" description="HTH lacI-type" evidence="4">
    <location>
        <begin position="3"/>
        <end position="57"/>
    </location>
</feature>
<dbReference type="CDD" id="cd06279">
    <property type="entry name" value="PBP1_LacI-like"/>
    <property type="match status" value="1"/>
</dbReference>
<dbReference type="Pfam" id="PF00356">
    <property type="entry name" value="LacI"/>
    <property type="match status" value="1"/>
</dbReference>
<dbReference type="SUPFAM" id="SSF53822">
    <property type="entry name" value="Periplasmic binding protein-like I"/>
    <property type="match status" value="1"/>
</dbReference>
<dbReference type="GO" id="GO:0003700">
    <property type="term" value="F:DNA-binding transcription factor activity"/>
    <property type="evidence" value="ECO:0007669"/>
    <property type="project" value="TreeGrafter"/>
</dbReference>
<dbReference type="PANTHER" id="PTHR30146">
    <property type="entry name" value="LACI-RELATED TRANSCRIPTIONAL REPRESSOR"/>
    <property type="match status" value="1"/>
</dbReference>
<sequence>MRPTIKRIAELAGVSKTAVSFAFNDPSKIARSTYERIMEIAEREGYVPDPIARTMTSKRVGAIGVLLPQAIQDTFRNPYVSEVLRGIGTVCHQEDLFLTILPPIKGFLSQAVRNAVVDGFISLGVETAPDIAALIRQRNVPFVTIDGDADSGITNVGIDDTVAAETMMNYILSLGHQDIIILSLKSEGPGTAEEHSSRTVDRRLAGFERALHNHGLSLHSPCIRLVPVDVTMESAEEALLPLMSHKIPTAIVSMSDSAAFGAYVACKRLGLSIPEDITVTGMDDIPFATIIEPDLTTIRQPGQRKGSYAARAVLDMIQGRAVASVVLPTELVIRGSSGIPRSVPLAVKAVTLEAGT</sequence>
<dbReference type="InterPro" id="IPR046335">
    <property type="entry name" value="LacI/GalR-like_sensor"/>
</dbReference>
<proteinExistence type="predicted"/>
<dbReference type="InterPro" id="IPR010982">
    <property type="entry name" value="Lambda_DNA-bd_dom_sf"/>
</dbReference>
<gene>
    <name evidence="5" type="ORF">ENS59_08775</name>
</gene>
<comment type="caution">
    <text evidence="5">The sequence shown here is derived from an EMBL/GenBank/DDBJ whole genome shotgun (WGS) entry which is preliminary data.</text>
</comment>
<dbReference type="GO" id="GO:0000976">
    <property type="term" value="F:transcription cis-regulatory region binding"/>
    <property type="evidence" value="ECO:0007669"/>
    <property type="project" value="TreeGrafter"/>
</dbReference>
<dbReference type="Gene3D" id="3.40.50.2300">
    <property type="match status" value="2"/>
</dbReference>
<protein>
    <submittedName>
        <fullName evidence="5">LacI family transcriptional regulator</fullName>
    </submittedName>
</protein>
<keyword evidence="2" id="KW-0238">DNA-binding</keyword>
<dbReference type="PANTHER" id="PTHR30146:SF138">
    <property type="entry name" value="TRANSCRIPTIONAL REGULATORY PROTEIN"/>
    <property type="match status" value="1"/>
</dbReference>
<dbReference type="Pfam" id="PF13377">
    <property type="entry name" value="Peripla_BP_3"/>
    <property type="match status" value="1"/>
</dbReference>
<dbReference type="SMART" id="SM00354">
    <property type="entry name" value="HTH_LACI"/>
    <property type="match status" value="1"/>
</dbReference>
<dbReference type="CDD" id="cd01392">
    <property type="entry name" value="HTH_LacI"/>
    <property type="match status" value="1"/>
</dbReference>
<keyword evidence="3" id="KW-0804">Transcription</keyword>
<evidence type="ECO:0000256" key="1">
    <source>
        <dbReference type="ARBA" id="ARBA00023015"/>
    </source>
</evidence>
<evidence type="ECO:0000256" key="2">
    <source>
        <dbReference type="ARBA" id="ARBA00023125"/>
    </source>
</evidence>
<dbReference type="EMBL" id="DSVL01000270">
    <property type="protein sequence ID" value="HFH29587.1"/>
    <property type="molecule type" value="Genomic_DNA"/>
</dbReference>
<evidence type="ECO:0000313" key="5">
    <source>
        <dbReference type="EMBL" id="HFH29587.1"/>
    </source>
</evidence>
<keyword evidence="1" id="KW-0805">Transcription regulation</keyword>
<dbReference type="SUPFAM" id="SSF47413">
    <property type="entry name" value="lambda repressor-like DNA-binding domains"/>
    <property type="match status" value="1"/>
</dbReference>
<dbReference type="PROSITE" id="PS50932">
    <property type="entry name" value="HTH_LACI_2"/>
    <property type="match status" value="1"/>
</dbReference>